<protein>
    <submittedName>
        <fullName evidence="2">Uncharacterized protein</fullName>
    </submittedName>
</protein>
<organism evidence="2 3">
    <name type="scientific">Dreissena polymorpha</name>
    <name type="common">Zebra mussel</name>
    <name type="synonym">Mytilus polymorpha</name>
    <dbReference type="NCBI Taxonomy" id="45954"/>
    <lineage>
        <taxon>Eukaryota</taxon>
        <taxon>Metazoa</taxon>
        <taxon>Spiralia</taxon>
        <taxon>Lophotrochozoa</taxon>
        <taxon>Mollusca</taxon>
        <taxon>Bivalvia</taxon>
        <taxon>Autobranchia</taxon>
        <taxon>Heteroconchia</taxon>
        <taxon>Euheterodonta</taxon>
        <taxon>Imparidentia</taxon>
        <taxon>Neoheterodontei</taxon>
        <taxon>Myida</taxon>
        <taxon>Dreissenoidea</taxon>
        <taxon>Dreissenidae</taxon>
        <taxon>Dreissena</taxon>
    </lineage>
</organism>
<feature type="region of interest" description="Disordered" evidence="1">
    <location>
        <begin position="22"/>
        <end position="42"/>
    </location>
</feature>
<evidence type="ECO:0000256" key="1">
    <source>
        <dbReference type="SAM" id="MobiDB-lite"/>
    </source>
</evidence>
<sequence length="83" mass="8688">MDGSRLTLGPLAASNVSCLLRHRLPSPDPRSSGGVQHLPEQPRCGASRSTLVADTAFSQIWQLSAQPSLVVASASLTRKPPVG</sequence>
<dbReference type="Proteomes" id="UP000828390">
    <property type="component" value="Unassembled WGS sequence"/>
</dbReference>
<dbReference type="AlphaFoldDB" id="A0A9D4BSI0"/>
<reference evidence="2" key="2">
    <citation type="submission" date="2020-11" db="EMBL/GenBank/DDBJ databases">
        <authorList>
            <person name="McCartney M.A."/>
            <person name="Auch B."/>
            <person name="Kono T."/>
            <person name="Mallez S."/>
            <person name="Becker A."/>
            <person name="Gohl D.M."/>
            <person name="Silverstein K.A.T."/>
            <person name="Koren S."/>
            <person name="Bechman K.B."/>
            <person name="Herman A."/>
            <person name="Abrahante J.E."/>
            <person name="Garbe J."/>
        </authorList>
    </citation>
    <scope>NUCLEOTIDE SEQUENCE</scope>
    <source>
        <strain evidence="2">Duluth1</strain>
        <tissue evidence="2">Whole animal</tissue>
    </source>
</reference>
<accession>A0A9D4BSI0</accession>
<dbReference type="EMBL" id="JAIWYP010000015">
    <property type="protein sequence ID" value="KAH3703817.1"/>
    <property type="molecule type" value="Genomic_DNA"/>
</dbReference>
<evidence type="ECO:0000313" key="3">
    <source>
        <dbReference type="Proteomes" id="UP000828390"/>
    </source>
</evidence>
<name>A0A9D4BSI0_DREPO</name>
<comment type="caution">
    <text evidence="2">The sequence shown here is derived from an EMBL/GenBank/DDBJ whole genome shotgun (WGS) entry which is preliminary data.</text>
</comment>
<proteinExistence type="predicted"/>
<keyword evidence="3" id="KW-1185">Reference proteome</keyword>
<gene>
    <name evidence="2" type="ORF">DPMN_078864</name>
</gene>
<reference evidence="2" key="1">
    <citation type="journal article" date="2019" name="bioRxiv">
        <title>The Genome of the Zebra Mussel, Dreissena polymorpha: A Resource for Invasive Species Research.</title>
        <authorList>
            <person name="McCartney M.A."/>
            <person name="Auch B."/>
            <person name="Kono T."/>
            <person name="Mallez S."/>
            <person name="Zhang Y."/>
            <person name="Obille A."/>
            <person name="Becker A."/>
            <person name="Abrahante J.E."/>
            <person name="Garbe J."/>
            <person name="Badalamenti J.P."/>
            <person name="Herman A."/>
            <person name="Mangelson H."/>
            <person name="Liachko I."/>
            <person name="Sullivan S."/>
            <person name="Sone E.D."/>
            <person name="Koren S."/>
            <person name="Silverstein K.A.T."/>
            <person name="Beckman K.B."/>
            <person name="Gohl D.M."/>
        </authorList>
    </citation>
    <scope>NUCLEOTIDE SEQUENCE</scope>
    <source>
        <strain evidence="2">Duluth1</strain>
        <tissue evidence="2">Whole animal</tissue>
    </source>
</reference>
<evidence type="ECO:0000313" key="2">
    <source>
        <dbReference type="EMBL" id="KAH3703817.1"/>
    </source>
</evidence>